<accession>A0A9D4DQ31</accession>
<comment type="similarity">
    <text evidence="2">Belongs to the PC-esterase family. CASD1 subfamily.</text>
</comment>
<evidence type="ECO:0000256" key="2">
    <source>
        <dbReference type="ARBA" id="ARBA00010666"/>
    </source>
</evidence>
<keyword evidence="12" id="KW-1185">Reference proteome</keyword>
<dbReference type="Proteomes" id="UP000828390">
    <property type="component" value="Unassembled WGS sequence"/>
</dbReference>
<evidence type="ECO:0000313" key="12">
    <source>
        <dbReference type="Proteomes" id="UP000828390"/>
    </source>
</evidence>
<dbReference type="GO" id="GO:0016020">
    <property type="term" value="C:membrane"/>
    <property type="evidence" value="ECO:0007669"/>
    <property type="project" value="UniProtKB-SubCell"/>
</dbReference>
<organism evidence="11 12">
    <name type="scientific">Dreissena polymorpha</name>
    <name type="common">Zebra mussel</name>
    <name type="synonym">Mytilus polymorpha</name>
    <dbReference type="NCBI Taxonomy" id="45954"/>
    <lineage>
        <taxon>Eukaryota</taxon>
        <taxon>Metazoa</taxon>
        <taxon>Spiralia</taxon>
        <taxon>Lophotrochozoa</taxon>
        <taxon>Mollusca</taxon>
        <taxon>Bivalvia</taxon>
        <taxon>Autobranchia</taxon>
        <taxon>Heteroconchia</taxon>
        <taxon>Euheterodonta</taxon>
        <taxon>Imparidentia</taxon>
        <taxon>Neoheterodontei</taxon>
        <taxon>Myida</taxon>
        <taxon>Dreissenoidea</taxon>
        <taxon>Dreissenidae</taxon>
        <taxon>Dreissena</taxon>
    </lineage>
</organism>
<feature type="transmembrane region" description="Helical" evidence="9">
    <location>
        <begin position="277"/>
        <end position="294"/>
    </location>
</feature>
<feature type="transmembrane region" description="Helical" evidence="9">
    <location>
        <begin position="487"/>
        <end position="512"/>
    </location>
</feature>
<feature type="transmembrane region" description="Helical" evidence="9">
    <location>
        <begin position="346"/>
        <end position="367"/>
    </location>
</feature>
<feature type="domain" description="Cas1p 10 TM acyl transferase" evidence="10">
    <location>
        <begin position="98"/>
        <end position="523"/>
    </location>
</feature>
<keyword evidence="6 9" id="KW-0472">Membrane</keyword>
<evidence type="ECO:0000256" key="4">
    <source>
        <dbReference type="ARBA" id="ARBA00022692"/>
    </source>
</evidence>
<dbReference type="Pfam" id="PF07779">
    <property type="entry name" value="Cas1_AcylT"/>
    <property type="match status" value="1"/>
</dbReference>
<feature type="transmembrane region" description="Helical" evidence="9">
    <location>
        <begin position="162"/>
        <end position="181"/>
    </location>
</feature>
<dbReference type="OrthoDB" id="1932925at2759"/>
<keyword evidence="4 9" id="KW-0812">Transmembrane</keyword>
<feature type="region of interest" description="Disordered" evidence="8">
    <location>
        <begin position="94"/>
        <end position="114"/>
    </location>
</feature>
<dbReference type="PANTHER" id="PTHR13533">
    <property type="entry name" value="N-ACETYLNEURAMINATE 9-O-ACETYLTRANSFERASE"/>
    <property type="match status" value="1"/>
</dbReference>
<dbReference type="GO" id="GO:0005975">
    <property type="term" value="P:carbohydrate metabolic process"/>
    <property type="evidence" value="ECO:0007669"/>
    <property type="project" value="UniProtKB-ARBA"/>
</dbReference>
<reference evidence="11" key="2">
    <citation type="submission" date="2020-11" db="EMBL/GenBank/DDBJ databases">
        <authorList>
            <person name="McCartney M.A."/>
            <person name="Auch B."/>
            <person name="Kono T."/>
            <person name="Mallez S."/>
            <person name="Becker A."/>
            <person name="Gohl D.M."/>
            <person name="Silverstein K.A.T."/>
            <person name="Koren S."/>
            <person name="Bechman K.B."/>
            <person name="Herman A."/>
            <person name="Abrahante J.E."/>
            <person name="Garbe J."/>
        </authorList>
    </citation>
    <scope>NUCLEOTIDE SEQUENCE</scope>
    <source>
        <strain evidence="11">Duluth1</strain>
        <tissue evidence="11">Whole animal</tissue>
    </source>
</reference>
<dbReference type="InterPro" id="IPR012419">
    <property type="entry name" value="Cas1_AcylTrans_dom"/>
</dbReference>
<feature type="transmembrane region" description="Helical" evidence="9">
    <location>
        <begin position="306"/>
        <end position="326"/>
    </location>
</feature>
<comment type="caution">
    <text evidence="11">The sequence shown here is derived from an EMBL/GenBank/DDBJ whole genome shotgun (WGS) entry which is preliminary data.</text>
</comment>
<evidence type="ECO:0000256" key="9">
    <source>
        <dbReference type="SAM" id="Phobius"/>
    </source>
</evidence>
<sequence length="543" mass="63686">MDIVINRSLSFMTRNNTMFDPHTKPHYDVTSGQITFFVWWVAFAVVYLLRKLDISPKIISQFTEKHIKSDEDALTEVKSGIEKIVQISDRTESDIGHENKHGETQTNKPPEKTFSKVIPPPSLDEVLQNVLIFGGILIYFFLCDYRKIFPMLERVYDRDEFLFLVFVLFLVACAFTLRPTSEKILNRAQTEEWKGWMQVMFVWYHVFAAKEWYNWIRVYIAAYVWMTGFGNFSFFWVRKDFSLYRFLKMQFRLNFLVTCVCVVTGNEYMLYYICAMHSYWFISVYLFMGVLRSWNTDSKKMAVKFLAYFIFNFVIFDISVVADTIFKPFSFLLGYTDPNFGVIHEWTFRAGLDHWACFFGMLCAYNYPHFEKFLTDLEKSENYRKAILTKVVLIAGSIIALVVWYVLVMGKEKHAYNALHPYTSMIPIASFIILRNSFPILRKYYIHLFAFLGKITLETYLSQLHIYLQSNAKHLIGYLPNHHFLNFAFATIIYLLISHKLFDITTILSAFLIPNDTKRAAKHAVVIFLAFVVTYACAVAAGF</sequence>
<feature type="transmembrane region" description="Helical" evidence="9">
    <location>
        <begin position="524"/>
        <end position="542"/>
    </location>
</feature>
<proteinExistence type="inferred from homology"/>
<dbReference type="EMBL" id="JAIWYP010000010">
    <property type="protein sequence ID" value="KAH3752761.1"/>
    <property type="molecule type" value="Genomic_DNA"/>
</dbReference>
<reference evidence="11" key="1">
    <citation type="journal article" date="2019" name="bioRxiv">
        <title>The Genome of the Zebra Mussel, Dreissena polymorpha: A Resource for Invasive Species Research.</title>
        <authorList>
            <person name="McCartney M.A."/>
            <person name="Auch B."/>
            <person name="Kono T."/>
            <person name="Mallez S."/>
            <person name="Zhang Y."/>
            <person name="Obille A."/>
            <person name="Becker A."/>
            <person name="Abrahante J.E."/>
            <person name="Garbe J."/>
            <person name="Badalamenti J.P."/>
            <person name="Herman A."/>
            <person name="Mangelson H."/>
            <person name="Liachko I."/>
            <person name="Sullivan S."/>
            <person name="Sone E.D."/>
            <person name="Koren S."/>
            <person name="Silverstein K.A.T."/>
            <person name="Beckman K.B."/>
            <person name="Gohl D.M."/>
        </authorList>
    </citation>
    <scope>NUCLEOTIDE SEQUENCE</scope>
    <source>
        <strain evidence="11">Duluth1</strain>
        <tissue evidence="11">Whole animal</tissue>
    </source>
</reference>
<dbReference type="GO" id="GO:0016740">
    <property type="term" value="F:transferase activity"/>
    <property type="evidence" value="ECO:0007669"/>
    <property type="project" value="UniProtKB-KW"/>
</dbReference>
<feature type="transmembrane region" description="Helical" evidence="9">
    <location>
        <begin position="30"/>
        <end position="49"/>
    </location>
</feature>
<name>A0A9D4DQ31_DREPO</name>
<keyword evidence="3" id="KW-0808">Transferase</keyword>
<comment type="subcellular location">
    <subcellularLocation>
        <location evidence="1">Membrane</location>
        <topology evidence="1">Multi-pass membrane protein</topology>
    </subcellularLocation>
</comment>
<feature type="transmembrane region" description="Helical" evidence="9">
    <location>
        <begin position="419"/>
        <end position="438"/>
    </location>
</feature>
<dbReference type="GO" id="GO:0005794">
    <property type="term" value="C:Golgi apparatus"/>
    <property type="evidence" value="ECO:0007669"/>
    <property type="project" value="UniProtKB-ARBA"/>
</dbReference>
<dbReference type="AlphaFoldDB" id="A0A9D4DQ31"/>
<feature type="transmembrane region" description="Helical" evidence="9">
    <location>
        <begin position="445"/>
        <end position="467"/>
    </location>
</feature>
<evidence type="ECO:0000313" key="11">
    <source>
        <dbReference type="EMBL" id="KAH3752761.1"/>
    </source>
</evidence>
<keyword evidence="7" id="KW-0325">Glycoprotein</keyword>
<evidence type="ECO:0000256" key="8">
    <source>
        <dbReference type="SAM" id="MobiDB-lite"/>
    </source>
</evidence>
<feature type="transmembrane region" description="Helical" evidence="9">
    <location>
        <begin position="126"/>
        <end position="142"/>
    </location>
</feature>
<feature type="transmembrane region" description="Helical" evidence="9">
    <location>
        <begin position="387"/>
        <end position="407"/>
    </location>
</feature>
<evidence type="ECO:0000259" key="10">
    <source>
        <dbReference type="Pfam" id="PF07779"/>
    </source>
</evidence>
<protein>
    <recommendedName>
        <fullName evidence="10">Cas1p 10 TM acyl transferase domain-containing protein</fullName>
    </recommendedName>
</protein>
<dbReference type="PANTHER" id="PTHR13533:SF45">
    <property type="entry name" value="CAS1P 10 TM ACYL TRANSFERASE DOMAIN-CONTAINING PROTEIN"/>
    <property type="match status" value="1"/>
</dbReference>
<evidence type="ECO:0000256" key="6">
    <source>
        <dbReference type="ARBA" id="ARBA00023136"/>
    </source>
</evidence>
<evidence type="ECO:0000256" key="5">
    <source>
        <dbReference type="ARBA" id="ARBA00022989"/>
    </source>
</evidence>
<keyword evidence="5 9" id="KW-1133">Transmembrane helix</keyword>
<evidence type="ECO:0000256" key="1">
    <source>
        <dbReference type="ARBA" id="ARBA00004141"/>
    </source>
</evidence>
<feature type="transmembrane region" description="Helical" evidence="9">
    <location>
        <begin position="215"/>
        <end position="237"/>
    </location>
</feature>
<evidence type="ECO:0000256" key="3">
    <source>
        <dbReference type="ARBA" id="ARBA00022679"/>
    </source>
</evidence>
<evidence type="ECO:0000256" key="7">
    <source>
        <dbReference type="ARBA" id="ARBA00023180"/>
    </source>
</evidence>
<gene>
    <name evidence="11" type="ORF">DPMN_187387</name>
</gene>